<dbReference type="PANTHER" id="PTHR10670">
    <property type="entry name" value="DNA POLYMERASE EPSILON CATALYTIC SUBUNIT A"/>
    <property type="match status" value="1"/>
</dbReference>
<dbReference type="GO" id="GO:0000278">
    <property type="term" value="P:mitotic cell cycle"/>
    <property type="evidence" value="ECO:0007669"/>
    <property type="project" value="TreeGrafter"/>
</dbReference>
<dbReference type="EC" id="2.7.7.7" evidence="2"/>
<dbReference type="GO" id="GO:0051539">
    <property type="term" value="F:4 iron, 4 sulfur cluster binding"/>
    <property type="evidence" value="ECO:0007669"/>
    <property type="project" value="UniProtKB-KW"/>
</dbReference>
<dbReference type="InterPro" id="IPR029703">
    <property type="entry name" value="POL2"/>
</dbReference>
<comment type="similarity">
    <text evidence="2">Belongs to the DNA polymerase type-B family.</text>
</comment>
<dbReference type="eggNOG" id="KOG1798">
    <property type="taxonomic scope" value="Eukaryota"/>
</dbReference>
<sequence length="366" mass="41850">MPYNVYESEKERTNSILNSTNVEGIYESQIDISERAIMELGSCIKFDDNKVHNLMKSFERGFDQSDLRMLPPDGYLSRFSMGVLYLLHVVSNSYEIFTLFNTNDSSAFVFILKPSINAQQLPDSFESVYKNIFEEKKQVIDKLYGIIDYKSEIKFEVQYFSDVSKIYKKMSSKLTNIVANSASKMLFVIQSHIASKLQQIFKVTTDLPTIKMGISEIQVQALTWHSVIIKRVANHYLSLSTWLKKLINLSKYTNVPLCNLNVDNIGYLIDISFARRLSENNIVLWWSQNPVPDYGGSENDSILSTMDETLKFPVLNRPEIYETVCLEIEIKNLTVNTILSSSLINEAEGVFISENGDNNNSTFAEN</sequence>
<reference evidence="5" key="1">
    <citation type="journal article" date="2014" name="Microb. Cell Fact.">
        <title>Exploiting Issatchenkia orientalis SD108 for succinic acid production.</title>
        <authorList>
            <person name="Xiao H."/>
            <person name="Shao Z."/>
            <person name="Jiang Y."/>
            <person name="Dole S."/>
            <person name="Zhao H."/>
        </authorList>
    </citation>
    <scope>NUCLEOTIDE SEQUENCE [LARGE SCALE GENOMIC DNA]</scope>
    <source>
        <strain evidence="5">SD108</strain>
    </source>
</reference>
<dbReference type="GO" id="GO:0006272">
    <property type="term" value="P:leading strand elongation"/>
    <property type="evidence" value="ECO:0007669"/>
    <property type="project" value="TreeGrafter"/>
</dbReference>
<keyword evidence="2" id="KW-0238">DNA-binding</keyword>
<protein>
    <recommendedName>
        <fullName evidence="2">DNA polymerase epsilon catalytic subunit</fullName>
        <ecNumber evidence="2">2.7.7.7</ecNumber>
    </recommendedName>
</protein>
<keyword evidence="2" id="KW-0479">Metal-binding</keyword>
<keyword evidence="2" id="KW-0863">Zinc-finger</keyword>
<keyword evidence="2" id="KW-0862">Zinc</keyword>
<evidence type="ECO:0000313" key="5">
    <source>
        <dbReference type="Proteomes" id="UP000029867"/>
    </source>
</evidence>
<dbReference type="AlphaFoldDB" id="A0A099NRP9"/>
<gene>
    <name evidence="4" type="ORF">JL09_g5427</name>
</gene>
<name>A0A099NRP9_PICKU</name>
<keyword evidence="2" id="KW-0808">Transferase</keyword>
<accession>A0A099NRP9</accession>
<dbReference type="InterPro" id="IPR013697">
    <property type="entry name" value="DNA_pol_e_suA_C"/>
</dbReference>
<keyword evidence="2" id="KW-0539">Nucleus</keyword>
<dbReference type="GO" id="GO:0045004">
    <property type="term" value="P:DNA replication proofreading"/>
    <property type="evidence" value="ECO:0007669"/>
    <property type="project" value="TreeGrafter"/>
</dbReference>
<feature type="domain" description="DNA polymerase epsilon catalytic subunit A C-terminal" evidence="3">
    <location>
        <begin position="124"/>
        <end position="362"/>
    </location>
</feature>
<dbReference type="GO" id="GO:0006287">
    <property type="term" value="P:base-excision repair, gap-filling"/>
    <property type="evidence" value="ECO:0007669"/>
    <property type="project" value="TreeGrafter"/>
</dbReference>
<evidence type="ECO:0000256" key="1">
    <source>
        <dbReference type="ARBA" id="ARBA00049244"/>
    </source>
</evidence>
<dbReference type="GO" id="GO:0003677">
    <property type="term" value="F:DNA binding"/>
    <property type="evidence" value="ECO:0007669"/>
    <property type="project" value="UniProtKB-KW"/>
</dbReference>
<evidence type="ECO:0000313" key="4">
    <source>
        <dbReference type="EMBL" id="KGK35423.1"/>
    </source>
</evidence>
<comment type="catalytic activity">
    <reaction evidence="1 2">
        <text>DNA(n) + a 2'-deoxyribonucleoside 5'-triphosphate = DNA(n+1) + diphosphate</text>
        <dbReference type="Rhea" id="RHEA:22508"/>
        <dbReference type="Rhea" id="RHEA-COMP:17339"/>
        <dbReference type="Rhea" id="RHEA-COMP:17340"/>
        <dbReference type="ChEBI" id="CHEBI:33019"/>
        <dbReference type="ChEBI" id="CHEBI:61560"/>
        <dbReference type="ChEBI" id="CHEBI:173112"/>
        <dbReference type="EC" id="2.7.7.7"/>
    </reaction>
</comment>
<dbReference type="GO" id="GO:0008310">
    <property type="term" value="F:single-stranded DNA 3'-5' DNA exonuclease activity"/>
    <property type="evidence" value="ECO:0007669"/>
    <property type="project" value="TreeGrafter"/>
</dbReference>
<feature type="non-terminal residue" evidence="4">
    <location>
        <position position="366"/>
    </location>
</feature>
<keyword evidence="2" id="KW-0004">4Fe-4S</keyword>
<comment type="function">
    <text evidence="2">DNA polymerase II participates in chromosomal DNA replication.</text>
</comment>
<organism evidence="4 5">
    <name type="scientific">Pichia kudriavzevii</name>
    <name type="common">Yeast</name>
    <name type="synonym">Issatchenkia orientalis</name>
    <dbReference type="NCBI Taxonomy" id="4909"/>
    <lineage>
        <taxon>Eukaryota</taxon>
        <taxon>Fungi</taxon>
        <taxon>Dikarya</taxon>
        <taxon>Ascomycota</taxon>
        <taxon>Saccharomycotina</taxon>
        <taxon>Pichiomycetes</taxon>
        <taxon>Pichiales</taxon>
        <taxon>Pichiaceae</taxon>
        <taxon>Pichia</taxon>
    </lineage>
</organism>
<keyword evidence="2" id="KW-0548">Nucleotidyltransferase</keyword>
<evidence type="ECO:0000259" key="3">
    <source>
        <dbReference type="SMART" id="SM01159"/>
    </source>
</evidence>
<dbReference type="PANTHER" id="PTHR10670:SF0">
    <property type="entry name" value="DNA POLYMERASE EPSILON CATALYTIC SUBUNIT A"/>
    <property type="match status" value="1"/>
</dbReference>
<keyword evidence="2" id="KW-0235">DNA replication</keyword>
<proteinExistence type="inferred from homology"/>
<comment type="cofactor">
    <cofactor evidence="2">
        <name>[4Fe-4S] cluster</name>
        <dbReference type="ChEBI" id="CHEBI:49883"/>
    </cofactor>
</comment>
<dbReference type="EMBL" id="JQFK01000658">
    <property type="protein sequence ID" value="KGK35423.1"/>
    <property type="molecule type" value="Genomic_DNA"/>
</dbReference>
<evidence type="ECO:0000256" key="2">
    <source>
        <dbReference type="RuleBase" id="RU365029"/>
    </source>
</evidence>
<comment type="subcellular location">
    <subcellularLocation>
        <location evidence="2">Nucleus</location>
    </subcellularLocation>
</comment>
<dbReference type="HOGENOM" id="CLU_757722_0_0_1"/>
<dbReference type="GO" id="GO:0008622">
    <property type="term" value="C:epsilon DNA polymerase complex"/>
    <property type="evidence" value="ECO:0007669"/>
    <property type="project" value="InterPro"/>
</dbReference>
<keyword evidence="2" id="KW-0239">DNA-directed DNA polymerase</keyword>
<dbReference type="SMART" id="SM01159">
    <property type="entry name" value="DUF1744"/>
    <property type="match status" value="1"/>
</dbReference>
<dbReference type="GO" id="GO:0006297">
    <property type="term" value="P:nucleotide-excision repair, DNA gap filling"/>
    <property type="evidence" value="ECO:0007669"/>
    <property type="project" value="TreeGrafter"/>
</dbReference>
<keyword evidence="2" id="KW-0411">Iron-sulfur</keyword>
<dbReference type="GO" id="GO:0008270">
    <property type="term" value="F:zinc ion binding"/>
    <property type="evidence" value="ECO:0007669"/>
    <property type="project" value="UniProtKB-KW"/>
</dbReference>
<comment type="caution">
    <text evidence="4">The sequence shown here is derived from an EMBL/GenBank/DDBJ whole genome shotgun (WGS) entry which is preliminary data.</text>
</comment>
<dbReference type="VEuPathDB" id="FungiDB:C5L36_0C08270"/>
<dbReference type="Pfam" id="PF08490">
    <property type="entry name" value="DUF1744"/>
    <property type="match status" value="1"/>
</dbReference>
<dbReference type="GO" id="GO:0003887">
    <property type="term" value="F:DNA-directed DNA polymerase activity"/>
    <property type="evidence" value="ECO:0007669"/>
    <property type="project" value="UniProtKB-KW"/>
</dbReference>
<dbReference type="Proteomes" id="UP000029867">
    <property type="component" value="Unassembled WGS sequence"/>
</dbReference>
<keyword evidence="2" id="KW-0408">Iron</keyword>